<dbReference type="Pfam" id="PF13711">
    <property type="entry name" value="DUF4160"/>
    <property type="match status" value="1"/>
</dbReference>
<organism evidence="1 2">
    <name type="scientific">Candidatus Scatomorpha merdipullorum</name>
    <dbReference type="NCBI Taxonomy" id="2840927"/>
    <lineage>
        <taxon>Bacteria</taxon>
        <taxon>Bacillati</taxon>
        <taxon>Bacillota</taxon>
        <taxon>Clostridia</taxon>
        <taxon>Eubacteriales</taxon>
        <taxon>Candidatus Scatomorpha</taxon>
    </lineage>
</organism>
<proteinExistence type="predicted"/>
<dbReference type="InterPro" id="IPR025427">
    <property type="entry name" value="DUF4160"/>
</dbReference>
<accession>A0A9D1JUZ9</accession>
<dbReference type="AlphaFoldDB" id="A0A9D1JUZ9"/>
<reference evidence="1" key="2">
    <citation type="journal article" date="2021" name="PeerJ">
        <title>Extensive microbial diversity within the chicken gut microbiome revealed by metagenomics and culture.</title>
        <authorList>
            <person name="Gilroy R."/>
            <person name="Ravi A."/>
            <person name="Getino M."/>
            <person name="Pursley I."/>
            <person name="Horton D.L."/>
            <person name="Alikhan N.F."/>
            <person name="Baker D."/>
            <person name="Gharbi K."/>
            <person name="Hall N."/>
            <person name="Watson M."/>
            <person name="Adriaenssens E.M."/>
            <person name="Foster-Nyarko E."/>
            <person name="Jarju S."/>
            <person name="Secka A."/>
            <person name="Antonio M."/>
            <person name="Oren A."/>
            <person name="Chaudhuri R.R."/>
            <person name="La Ragione R."/>
            <person name="Hildebrand F."/>
            <person name="Pallen M.J."/>
        </authorList>
    </citation>
    <scope>NUCLEOTIDE SEQUENCE</scope>
    <source>
        <strain evidence="1">ChiHjej10B9-9673</strain>
    </source>
</reference>
<feature type="non-terminal residue" evidence="1">
    <location>
        <position position="38"/>
    </location>
</feature>
<gene>
    <name evidence="1" type="ORF">IAC18_03785</name>
</gene>
<sequence>MPKVFEIDGFKFFFFSNEGNPQEPCHIHVRKGNGLAKF</sequence>
<name>A0A9D1JUZ9_9FIRM</name>
<dbReference type="Proteomes" id="UP000824001">
    <property type="component" value="Unassembled WGS sequence"/>
</dbReference>
<reference evidence="1" key="1">
    <citation type="submission" date="2020-10" db="EMBL/GenBank/DDBJ databases">
        <authorList>
            <person name="Gilroy R."/>
        </authorList>
    </citation>
    <scope>NUCLEOTIDE SEQUENCE</scope>
    <source>
        <strain evidence="1">ChiHjej10B9-9673</strain>
    </source>
</reference>
<comment type="caution">
    <text evidence="1">The sequence shown here is derived from an EMBL/GenBank/DDBJ whole genome shotgun (WGS) entry which is preliminary data.</text>
</comment>
<protein>
    <submittedName>
        <fullName evidence="1">DUF4160 domain-containing protein</fullName>
    </submittedName>
</protein>
<evidence type="ECO:0000313" key="2">
    <source>
        <dbReference type="Proteomes" id="UP000824001"/>
    </source>
</evidence>
<dbReference type="EMBL" id="DVJK01000105">
    <property type="protein sequence ID" value="HIS66667.1"/>
    <property type="molecule type" value="Genomic_DNA"/>
</dbReference>
<evidence type="ECO:0000313" key="1">
    <source>
        <dbReference type="EMBL" id="HIS66667.1"/>
    </source>
</evidence>